<evidence type="ECO:0000313" key="3">
    <source>
        <dbReference type="EMBL" id="RSL30325.1"/>
    </source>
</evidence>
<keyword evidence="1 3" id="KW-0378">Hydrolase</keyword>
<dbReference type="InterPro" id="IPR000073">
    <property type="entry name" value="AB_hydrolase_1"/>
</dbReference>
<keyword evidence="4" id="KW-1185">Reference proteome</keyword>
<comment type="caution">
    <text evidence="3">The sequence shown here is derived from an EMBL/GenBank/DDBJ whole genome shotgun (WGS) entry which is preliminary data.</text>
</comment>
<sequence>MPFFTSQGATLHYQTWGQGLPLFFIHPPAMGAATFQEQQQLSRDYKVVLMDARGHGFSNNGKGTLSISEWALDLYHLAEELGLEKVVLCGYSSGGSVALEFALNWPERTAGVVTVGGFPEVCTTLLQREFDTGIWLSQKAWMGVLAKMLSFSNSHTTSHRQAIADTIERSHPPLIKSLYESGLHYVCTNRLPELKVPLLLIYGTRDWYVHYYQYLFYKYARQASKDVVMVGGVGHQVPTLQPNVYNAIVHRFAGVLNNRTGI</sequence>
<dbReference type="InterPro" id="IPR022742">
    <property type="entry name" value="Hydrolase_4"/>
</dbReference>
<dbReference type="RefSeq" id="WP_125560905.1">
    <property type="nucleotide sequence ID" value="NZ_RBVX01000039.1"/>
</dbReference>
<reference evidence="3 4" key="1">
    <citation type="submission" date="2018-10" db="EMBL/GenBank/DDBJ databases">
        <title>Draft genome sequence of Bacillus salarius IM0101, isolated from a hypersaline soil in Inner Mongolia, China.</title>
        <authorList>
            <person name="Yamprayoonswat W."/>
            <person name="Boonvisut S."/>
            <person name="Jumpathong W."/>
            <person name="Sittihan S."/>
            <person name="Ruangsuj P."/>
            <person name="Wanthongcharoen S."/>
            <person name="Thongpramul N."/>
            <person name="Pimmason S."/>
            <person name="Yu B."/>
            <person name="Yasawong M."/>
        </authorList>
    </citation>
    <scope>NUCLEOTIDE SEQUENCE [LARGE SCALE GENOMIC DNA]</scope>
    <source>
        <strain evidence="3 4">IM0101</strain>
    </source>
</reference>
<gene>
    <name evidence="3" type="ORF">D7Z54_26805</name>
</gene>
<organism evidence="3 4">
    <name type="scientific">Salibacterium salarium</name>
    <dbReference type="NCBI Taxonomy" id="284579"/>
    <lineage>
        <taxon>Bacteria</taxon>
        <taxon>Bacillati</taxon>
        <taxon>Bacillota</taxon>
        <taxon>Bacilli</taxon>
        <taxon>Bacillales</taxon>
        <taxon>Bacillaceae</taxon>
    </lineage>
</organism>
<dbReference type="Gene3D" id="3.40.50.1820">
    <property type="entry name" value="alpha/beta hydrolase"/>
    <property type="match status" value="1"/>
</dbReference>
<protein>
    <submittedName>
        <fullName evidence="3">Alpha/beta hydrolase</fullName>
    </submittedName>
</protein>
<dbReference type="PANTHER" id="PTHR43798">
    <property type="entry name" value="MONOACYLGLYCEROL LIPASE"/>
    <property type="match status" value="1"/>
</dbReference>
<feature type="domain" description="Serine aminopeptidase S33" evidence="2">
    <location>
        <begin position="43"/>
        <end position="237"/>
    </location>
</feature>
<name>A0A428MVW1_9BACI</name>
<evidence type="ECO:0000259" key="2">
    <source>
        <dbReference type="Pfam" id="PF12146"/>
    </source>
</evidence>
<dbReference type="InterPro" id="IPR029058">
    <property type="entry name" value="AB_hydrolase_fold"/>
</dbReference>
<dbReference type="PANTHER" id="PTHR43798:SF31">
    <property type="entry name" value="AB HYDROLASE SUPERFAMILY PROTEIN YCLE"/>
    <property type="match status" value="1"/>
</dbReference>
<dbReference type="SUPFAM" id="SSF53474">
    <property type="entry name" value="alpha/beta-Hydrolases"/>
    <property type="match status" value="1"/>
</dbReference>
<accession>A0A428MVW1</accession>
<dbReference type="OrthoDB" id="9805423at2"/>
<evidence type="ECO:0000313" key="4">
    <source>
        <dbReference type="Proteomes" id="UP000275076"/>
    </source>
</evidence>
<dbReference type="GO" id="GO:0016787">
    <property type="term" value="F:hydrolase activity"/>
    <property type="evidence" value="ECO:0007669"/>
    <property type="project" value="UniProtKB-KW"/>
</dbReference>
<dbReference type="Proteomes" id="UP000275076">
    <property type="component" value="Unassembled WGS sequence"/>
</dbReference>
<evidence type="ECO:0000256" key="1">
    <source>
        <dbReference type="ARBA" id="ARBA00022801"/>
    </source>
</evidence>
<dbReference type="PRINTS" id="PR00111">
    <property type="entry name" value="ABHYDROLASE"/>
</dbReference>
<dbReference type="EMBL" id="RBVX01000039">
    <property type="protein sequence ID" value="RSL30325.1"/>
    <property type="molecule type" value="Genomic_DNA"/>
</dbReference>
<dbReference type="AlphaFoldDB" id="A0A428MVW1"/>
<dbReference type="Pfam" id="PF12146">
    <property type="entry name" value="Hydrolase_4"/>
    <property type="match status" value="1"/>
</dbReference>
<proteinExistence type="predicted"/>
<dbReference type="GO" id="GO:0016020">
    <property type="term" value="C:membrane"/>
    <property type="evidence" value="ECO:0007669"/>
    <property type="project" value="TreeGrafter"/>
</dbReference>
<dbReference type="InterPro" id="IPR050266">
    <property type="entry name" value="AB_hydrolase_sf"/>
</dbReference>